<evidence type="ECO:0000313" key="7">
    <source>
        <dbReference type="EMBL" id="CAI2384951.1"/>
    </source>
</evidence>
<sequence>MENTFDLDEVSKHCTADDIWIAVDGKVYDLSTYKTHPAGTDIIVENAGKDATQEFKDAEHTSMDLEELKKYYIGDLEEKINTDTKSSRKRKPISKPKSSQEVKKNSTERRDFSLVRSVAIDLTILFGIKLLADSI</sequence>
<proteinExistence type="inferred from homology"/>
<keyword evidence="3" id="KW-0408">Iron</keyword>
<dbReference type="PANTHER" id="PTHR19359">
    <property type="entry name" value="CYTOCHROME B5"/>
    <property type="match status" value="1"/>
</dbReference>
<dbReference type="PRINTS" id="PR00363">
    <property type="entry name" value="CYTOCHROMEB5"/>
</dbReference>
<dbReference type="EMBL" id="CAMPGE010027307">
    <property type="protein sequence ID" value="CAI2384951.1"/>
    <property type="molecule type" value="Genomic_DNA"/>
</dbReference>
<dbReference type="AlphaFoldDB" id="A0AAD2D9Y2"/>
<dbReference type="SUPFAM" id="SSF55856">
    <property type="entry name" value="Cytochrome b5-like heme/steroid binding domain"/>
    <property type="match status" value="1"/>
</dbReference>
<comment type="caution">
    <text evidence="7">The sequence shown here is derived from an EMBL/GenBank/DDBJ whole genome shotgun (WGS) entry which is preliminary data.</text>
</comment>
<dbReference type="GO" id="GO:0046872">
    <property type="term" value="F:metal ion binding"/>
    <property type="evidence" value="ECO:0007669"/>
    <property type="project" value="UniProtKB-KW"/>
</dbReference>
<dbReference type="Gene3D" id="3.10.120.10">
    <property type="entry name" value="Cytochrome b5-like heme/steroid binding domain"/>
    <property type="match status" value="1"/>
</dbReference>
<dbReference type="InterPro" id="IPR001199">
    <property type="entry name" value="Cyt_B5-like_heme/steroid-bd"/>
</dbReference>
<feature type="domain" description="Cytochrome b5 heme-binding" evidence="6">
    <location>
        <begin position="2"/>
        <end position="77"/>
    </location>
</feature>
<keyword evidence="8" id="KW-1185">Reference proteome</keyword>
<protein>
    <recommendedName>
        <fullName evidence="6">Cytochrome b5 heme-binding domain-containing protein</fullName>
    </recommendedName>
</protein>
<evidence type="ECO:0000256" key="2">
    <source>
        <dbReference type="ARBA" id="ARBA00022723"/>
    </source>
</evidence>
<evidence type="ECO:0000313" key="8">
    <source>
        <dbReference type="Proteomes" id="UP001295684"/>
    </source>
</evidence>
<dbReference type="InterPro" id="IPR036400">
    <property type="entry name" value="Cyt_B5-like_heme/steroid_sf"/>
</dbReference>
<evidence type="ECO:0000256" key="4">
    <source>
        <dbReference type="ARBA" id="ARBA00038168"/>
    </source>
</evidence>
<accession>A0AAD2D9Y2</accession>
<evidence type="ECO:0000256" key="5">
    <source>
        <dbReference type="SAM" id="MobiDB-lite"/>
    </source>
</evidence>
<reference evidence="7" key="1">
    <citation type="submission" date="2023-07" db="EMBL/GenBank/DDBJ databases">
        <authorList>
            <consortium name="AG Swart"/>
            <person name="Singh M."/>
            <person name="Singh A."/>
            <person name="Seah K."/>
            <person name="Emmerich C."/>
        </authorList>
    </citation>
    <scope>NUCLEOTIDE SEQUENCE</scope>
    <source>
        <strain evidence="7">DP1</strain>
    </source>
</reference>
<name>A0AAD2D9Y2_EUPCR</name>
<keyword evidence="2" id="KW-0479">Metal-binding</keyword>
<dbReference type="Pfam" id="PF00173">
    <property type="entry name" value="Cyt-b5"/>
    <property type="match status" value="1"/>
</dbReference>
<gene>
    <name evidence="7" type="ORF">ECRASSUSDP1_LOCUS26491</name>
</gene>
<dbReference type="GO" id="GO:0016020">
    <property type="term" value="C:membrane"/>
    <property type="evidence" value="ECO:0007669"/>
    <property type="project" value="TreeGrafter"/>
</dbReference>
<evidence type="ECO:0000256" key="1">
    <source>
        <dbReference type="ARBA" id="ARBA00022617"/>
    </source>
</evidence>
<dbReference type="SMART" id="SM01117">
    <property type="entry name" value="Cyt-b5"/>
    <property type="match status" value="1"/>
</dbReference>
<evidence type="ECO:0000256" key="3">
    <source>
        <dbReference type="ARBA" id="ARBA00023004"/>
    </source>
</evidence>
<dbReference type="GO" id="GO:0020037">
    <property type="term" value="F:heme binding"/>
    <property type="evidence" value="ECO:0007669"/>
    <property type="project" value="TreeGrafter"/>
</dbReference>
<comment type="similarity">
    <text evidence="4">Belongs to the cytochrome b5 family.</text>
</comment>
<dbReference type="InterPro" id="IPR050668">
    <property type="entry name" value="Cytochrome_b5"/>
</dbReference>
<feature type="compositionally biased region" description="Basic and acidic residues" evidence="5">
    <location>
        <begin position="98"/>
        <end position="108"/>
    </location>
</feature>
<organism evidence="7 8">
    <name type="scientific">Euplotes crassus</name>
    <dbReference type="NCBI Taxonomy" id="5936"/>
    <lineage>
        <taxon>Eukaryota</taxon>
        <taxon>Sar</taxon>
        <taxon>Alveolata</taxon>
        <taxon>Ciliophora</taxon>
        <taxon>Intramacronucleata</taxon>
        <taxon>Spirotrichea</taxon>
        <taxon>Hypotrichia</taxon>
        <taxon>Euplotida</taxon>
        <taxon>Euplotidae</taxon>
        <taxon>Moneuplotes</taxon>
    </lineage>
</organism>
<dbReference type="PROSITE" id="PS50255">
    <property type="entry name" value="CYTOCHROME_B5_2"/>
    <property type="match status" value="1"/>
</dbReference>
<dbReference type="Proteomes" id="UP001295684">
    <property type="component" value="Unassembled WGS sequence"/>
</dbReference>
<keyword evidence="1" id="KW-0349">Heme</keyword>
<evidence type="ECO:0000259" key="6">
    <source>
        <dbReference type="PROSITE" id="PS50255"/>
    </source>
</evidence>
<feature type="region of interest" description="Disordered" evidence="5">
    <location>
        <begin position="82"/>
        <end position="108"/>
    </location>
</feature>